<sequence>MAARVHNHGSNRAKPRETIEKKEVFKGVLDSPYRVAWPLISTTTQIKTKDIALEFFKNFSSGRRGKRPMQDVNDSLEPNKRRKTGEEDSATVSHEMPPEVVESEPAPVDSNLRKHVYIGINQVTRRLEAQLRSSRKVTVIPTTEPQQSAVVPLKLILVCRADVDPHILIEHLPQEIAAFNSTKPKELVKMLYLPAGAEAMLAEVIGIRRLAVIGLDVDTPGLDKFDSVMQEVDVVTAPWLTSSVLPDSAPIQEKLLPTHVKQMRTTAPKDMKLAKLLRAEGKNAAKKIRKAKDAARKAKAEEEKNKKKETEKAS</sequence>
<organism evidence="2 3">
    <name type="scientific">Mycena indigotica</name>
    <dbReference type="NCBI Taxonomy" id="2126181"/>
    <lineage>
        <taxon>Eukaryota</taxon>
        <taxon>Fungi</taxon>
        <taxon>Dikarya</taxon>
        <taxon>Basidiomycota</taxon>
        <taxon>Agaricomycotina</taxon>
        <taxon>Agaricomycetes</taxon>
        <taxon>Agaricomycetidae</taxon>
        <taxon>Agaricales</taxon>
        <taxon>Marasmiineae</taxon>
        <taxon>Mycenaceae</taxon>
        <taxon>Mycena</taxon>
    </lineage>
</organism>
<feature type="region of interest" description="Disordered" evidence="1">
    <location>
        <begin position="282"/>
        <end position="314"/>
    </location>
</feature>
<dbReference type="OrthoDB" id="20109at2759"/>
<dbReference type="PANTHER" id="PTHR28272">
    <property type="entry name" value="RIBONUCLEASES P/MRP PROTEIN SUBUNIT POP3"/>
    <property type="match status" value="1"/>
</dbReference>
<dbReference type="Pfam" id="PF08228">
    <property type="entry name" value="RNase_P_pop3"/>
    <property type="match status" value="1"/>
</dbReference>
<dbReference type="GO" id="GO:0008033">
    <property type="term" value="P:tRNA processing"/>
    <property type="evidence" value="ECO:0007669"/>
    <property type="project" value="InterPro"/>
</dbReference>
<dbReference type="GO" id="GO:0005829">
    <property type="term" value="C:cytosol"/>
    <property type="evidence" value="ECO:0007669"/>
    <property type="project" value="TreeGrafter"/>
</dbReference>
<evidence type="ECO:0000256" key="1">
    <source>
        <dbReference type="SAM" id="MobiDB-lite"/>
    </source>
</evidence>
<dbReference type="PANTHER" id="PTHR28272:SF1">
    <property type="entry name" value="RIBONUCLEASES P_MRP PROTEIN SUBUNIT POP3"/>
    <property type="match status" value="1"/>
</dbReference>
<evidence type="ECO:0000313" key="3">
    <source>
        <dbReference type="Proteomes" id="UP000636479"/>
    </source>
</evidence>
<dbReference type="Proteomes" id="UP000636479">
    <property type="component" value="Unassembled WGS sequence"/>
</dbReference>
<gene>
    <name evidence="2" type="ORF">MIND_00498700</name>
</gene>
<dbReference type="GO" id="GO:0034965">
    <property type="term" value="P:intronic box C/D snoRNA processing"/>
    <property type="evidence" value="ECO:0007669"/>
    <property type="project" value="TreeGrafter"/>
</dbReference>
<dbReference type="EMBL" id="JACAZF010000004">
    <property type="protein sequence ID" value="KAF7307056.1"/>
    <property type="molecule type" value="Genomic_DNA"/>
</dbReference>
<proteinExistence type="predicted"/>
<dbReference type="RefSeq" id="XP_037222075.1">
    <property type="nucleotide sequence ID" value="XM_037361783.1"/>
</dbReference>
<dbReference type="GO" id="GO:0005655">
    <property type="term" value="C:nucleolar ribonuclease P complex"/>
    <property type="evidence" value="ECO:0007669"/>
    <property type="project" value="TreeGrafter"/>
</dbReference>
<dbReference type="AlphaFoldDB" id="A0A8H6SX62"/>
<feature type="compositionally biased region" description="Low complexity" evidence="1">
    <location>
        <begin position="92"/>
        <end position="106"/>
    </location>
</feature>
<comment type="caution">
    <text evidence="2">The sequence shown here is derived from an EMBL/GenBank/DDBJ whole genome shotgun (WGS) entry which is preliminary data.</text>
</comment>
<keyword evidence="3" id="KW-1185">Reference proteome</keyword>
<dbReference type="GO" id="GO:0004526">
    <property type="term" value="F:ribonuclease P activity"/>
    <property type="evidence" value="ECO:0007669"/>
    <property type="project" value="TreeGrafter"/>
</dbReference>
<protein>
    <submittedName>
        <fullName evidence="2">Uncharacterized protein</fullName>
    </submittedName>
</protein>
<dbReference type="GO" id="GO:0006364">
    <property type="term" value="P:rRNA processing"/>
    <property type="evidence" value="ECO:0007669"/>
    <property type="project" value="InterPro"/>
</dbReference>
<dbReference type="InterPro" id="IPR013241">
    <property type="entry name" value="RNase_P_Pop3"/>
</dbReference>
<dbReference type="GeneID" id="59344299"/>
<evidence type="ECO:0000313" key="2">
    <source>
        <dbReference type="EMBL" id="KAF7307056.1"/>
    </source>
</evidence>
<feature type="region of interest" description="Disordered" evidence="1">
    <location>
        <begin position="63"/>
        <end position="106"/>
    </location>
</feature>
<reference evidence="2" key="1">
    <citation type="submission" date="2020-05" db="EMBL/GenBank/DDBJ databases">
        <title>Mycena genomes resolve the evolution of fungal bioluminescence.</title>
        <authorList>
            <person name="Tsai I.J."/>
        </authorList>
    </citation>
    <scope>NUCLEOTIDE SEQUENCE</scope>
    <source>
        <strain evidence="2">171206Taipei</strain>
    </source>
</reference>
<dbReference type="GO" id="GO:0000172">
    <property type="term" value="C:ribonuclease MRP complex"/>
    <property type="evidence" value="ECO:0007669"/>
    <property type="project" value="TreeGrafter"/>
</dbReference>
<feature type="compositionally biased region" description="Basic and acidic residues" evidence="1">
    <location>
        <begin position="291"/>
        <end position="314"/>
    </location>
</feature>
<dbReference type="GO" id="GO:0000171">
    <property type="term" value="F:ribonuclease MRP activity"/>
    <property type="evidence" value="ECO:0007669"/>
    <property type="project" value="TreeGrafter"/>
</dbReference>
<name>A0A8H6SX62_9AGAR</name>
<accession>A0A8H6SX62</accession>